<evidence type="ECO:0000313" key="1">
    <source>
        <dbReference type="EMBL" id="OIQ98477.1"/>
    </source>
</evidence>
<name>A0A1J5SE46_9ZZZZ</name>
<sequence>MLPLEPTDDLASPAFKDEDSCTRWLSQFQLTNLSLAHGTLRAQLDELNRFPMRGKERLKTLEALRETVNIVQDDFSKRLFGKKLPLAEEDFTTLVALTSLWQSMLNGYLRCLQSWDAGDTSLASDAALISHRCLLYGGLQLGEFLRAGCEPDGQSWQRFHMIYAHIEEQGLQQTPAADKFNRAGRTVTCLMLYVKTLLLHRARLLGLTRAQWQIADRWLDYWGDTFTVEPNCSMTREDAPPLAVDLAGSRGLVPIHRATAAPGMRFLAMVPLSKLIRVKAILLQQGQAPRQNELGDELNSDECIELLNRLHSCWCEQRAESLLDEPRDAPVVELCFGLENIYAHISRKPFKAPNIVGIADKEIQKQIETFGRVLDQTDRHNLLEVGFLSEPWLVEDDGLLQGRLLRKLNTGERLGMNQIVCVHNPETKAYKVGMISLISVARSGQLYIGVRYLPGSPQAMIVRGNSWGNLVSGAAAALMLPEMPRLRIPASIVLPRDWFQAGRRIDLALKDNQKLSVILGFSVDKGNDFERVSFTPAA</sequence>
<organism evidence="1">
    <name type="scientific">mine drainage metagenome</name>
    <dbReference type="NCBI Taxonomy" id="410659"/>
    <lineage>
        <taxon>unclassified sequences</taxon>
        <taxon>metagenomes</taxon>
        <taxon>ecological metagenomes</taxon>
    </lineage>
</organism>
<comment type="caution">
    <text evidence="1">The sequence shown here is derived from an EMBL/GenBank/DDBJ whole genome shotgun (WGS) entry which is preliminary data.</text>
</comment>
<dbReference type="AlphaFoldDB" id="A0A1J5SE46"/>
<proteinExistence type="predicted"/>
<accession>A0A1J5SE46</accession>
<gene>
    <name evidence="1" type="ORF">GALL_194520</name>
</gene>
<dbReference type="EMBL" id="MLJW01000118">
    <property type="protein sequence ID" value="OIQ98477.1"/>
    <property type="molecule type" value="Genomic_DNA"/>
</dbReference>
<reference evidence="1" key="1">
    <citation type="submission" date="2016-10" db="EMBL/GenBank/DDBJ databases">
        <title>Sequence of Gallionella enrichment culture.</title>
        <authorList>
            <person name="Poehlein A."/>
            <person name="Muehling M."/>
            <person name="Daniel R."/>
        </authorList>
    </citation>
    <scope>NUCLEOTIDE SEQUENCE</scope>
</reference>
<protein>
    <submittedName>
        <fullName evidence="1">Uncharacterized protein</fullName>
    </submittedName>
</protein>